<comment type="pathway">
    <text evidence="4">Phospholipid metabolism.</text>
</comment>
<dbReference type="GO" id="GO:0032259">
    <property type="term" value="P:methylation"/>
    <property type="evidence" value="ECO:0007669"/>
    <property type="project" value="UniProtKB-KW"/>
</dbReference>
<comment type="pathway">
    <text evidence="1">Lipid metabolism.</text>
</comment>
<evidence type="ECO:0000256" key="4">
    <source>
        <dbReference type="ARBA" id="ARBA00025707"/>
    </source>
</evidence>
<dbReference type="RefSeq" id="WP_062423267.1">
    <property type="nucleotide sequence ID" value="NZ_BBYA01000014.1"/>
</dbReference>
<comment type="caution">
    <text evidence="6">The sequence shown here is derived from an EMBL/GenBank/DDBJ whole genome shotgun (WGS) entry which is preliminary data.</text>
</comment>
<dbReference type="EMBL" id="LGCK01000002">
    <property type="protein sequence ID" value="KPL74722.1"/>
    <property type="molecule type" value="Genomic_DNA"/>
</dbReference>
<keyword evidence="7" id="KW-1185">Reference proteome</keyword>
<dbReference type="InterPro" id="IPR029063">
    <property type="entry name" value="SAM-dependent_MTases_sf"/>
</dbReference>
<dbReference type="AlphaFoldDB" id="A0A0N8GMA1"/>
<dbReference type="Proteomes" id="UP000050430">
    <property type="component" value="Unassembled WGS sequence"/>
</dbReference>
<reference evidence="6 7" key="1">
    <citation type="submission" date="2015-07" db="EMBL/GenBank/DDBJ databases">
        <title>Genome sequence of Leptolinea tardivitalis DSM 16556.</title>
        <authorList>
            <person name="Hemp J."/>
            <person name="Ward L.M."/>
            <person name="Pace L.A."/>
            <person name="Fischer W.W."/>
        </authorList>
    </citation>
    <scope>NUCLEOTIDE SEQUENCE [LARGE SCALE GENOMIC DNA]</scope>
    <source>
        <strain evidence="6 7">YMTK-2</strain>
    </source>
</reference>
<evidence type="ECO:0000259" key="5">
    <source>
        <dbReference type="Pfam" id="PF08241"/>
    </source>
</evidence>
<evidence type="ECO:0000313" key="6">
    <source>
        <dbReference type="EMBL" id="KPL74722.1"/>
    </source>
</evidence>
<evidence type="ECO:0000313" key="7">
    <source>
        <dbReference type="Proteomes" id="UP000050430"/>
    </source>
</evidence>
<dbReference type="OrthoDB" id="9772751at2"/>
<organism evidence="6 7">
    <name type="scientific">Leptolinea tardivitalis</name>
    <dbReference type="NCBI Taxonomy" id="229920"/>
    <lineage>
        <taxon>Bacteria</taxon>
        <taxon>Bacillati</taxon>
        <taxon>Chloroflexota</taxon>
        <taxon>Anaerolineae</taxon>
        <taxon>Anaerolineales</taxon>
        <taxon>Anaerolineaceae</taxon>
        <taxon>Leptolinea</taxon>
    </lineage>
</organism>
<gene>
    <name evidence="6" type="ORF">ADM99_01185</name>
</gene>
<dbReference type="PANTHER" id="PTHR44307">
    <property type="entry name" value="PHOSPHOETHANOLAMINE METHYLTRANSFERASE"/>
    <property type="match status" value="1"/>
</dbReference>
<protein>
    <recommendedName>
        <fullName evidence="5">Methyltransferase type 11 domain-containing protein</fullName>
    </recommendedName>
</protein>
<dbReference type="InterPro" id="IPR013216">
    <property type="entry name" value="Methyltransf_11"/>
</dbReference>
<dbReference type="SUPFAM" id="SSF53335">
    <property type="entry name" value="S-adenosyl-L-methionine-dependent methyltransferases"/>
    <property type="match status" value="1"/>
</dbReference>
<evidence type="ECO:0000256" key="2">
    <source>
        <dbReference type="ARBA" id="ARBA00022603"/>
    </source>
</evidence>
<dbReference type="PANTHER" id="PTHR44307:SF2">
    <property type="entry name" value="PHOSPHOETHANOLAMINE METHYLTRANSFERASE ISOFORM X1"/>
    <property type="match status" value="1"/>
</dbReference>
<dbReference type="Pfam" id="PF08241">
    <property type="entry name" value="Methyltransf_11"/>
    <property type="match status" value="1"/>
</dbReference>
<sequence>MKIDYQETTNDLLKRIDIHNKYGGRDIDAWMLDLIQLKQGDKILDVGCGAGKQCFSYYKHLKGQANITGGDVSDELLSEAKEENHKYNDAVTFMTLNFNRPFDLPENTFDFESCCFAIYYAEDIPFTIREMHRVLKPGGRLFTSGPMPTNKQLFYDVIREATGKTIPPMPGSSRYESQILASMRATFSKVDVHVFENPLTFESAEPFIEYTRASLSEDRKLWTSFFKDKSEFEDIMNKIKTVAEKRIKSDGKLVMTKVVGGFLATK</sequence>
<evidence type="ECO:0000256" key="1">
    <source>
        <dbReference type="ARBA" id="ARBA00005189"/>
    </source>
</evidence>
<dbReference type="GO" id="GO:0008757">
    <property type="term" value="F:S-adenosylmethionine-dependent methyltransferase activity"/>
    <property type="evidence" value="ECO:0007669"/>
    <property type="project" value="InterPro"/>
</dbReference>
<dbReference type="STRING" id="229920.ADM99_01185"/>
<accession>A0A0N8GMA1</accession>
<keyword evidence="2" id="KW-0489">Methyltransferase</keyword>
<proteinExistence type="predicted"/>
<dbReference type="CDD" id="cd02440">
    <property type="entry name" value="AdoMet_MTases"/>
    <property type="match status" value="1"/>
</dbReference>
<feature type="domain" description="Methyltransferase type 11" evidence="5">
    <location>
        <begin position="44"/>
        <end position="142"/>
    </location>
</feature>
<dbReference type="Gene3D" id="3.40.50.150">
    <property type="entry name" value="Vaccinia Virus protein VP39"/>
    <property type="match status" value="1"/>
</dbReference>
<keyword evidence="3" id="KW-0808">Transferase</keyword>
<evidence type="ECO:0000256" key="3">
    <source>
        <dbReference type="ARBA" id="ARBA00022679"/>
    </source>
</evidence>
<name>A0A0N8GMA1_9CHLR</name>